<evidence type="ECO:0000313" key="3">
    <source>
        <dbReference type="Proteomes" id="UP000051497"/>
    </source>
</evidence>
<dbReference type="Proteomes" id="UP000051497">
    <property type="component" value="Unassembled WGS sequence"/>
</dbReference>
<dbReference type="STRING" id="295108.HT99x_02791"/>
<evidence type="ECO:0000313" key="1">
    <source>
        <dbReference type="EMBL" id="KRG19417.1"/>
    </source>
</evidence>
<organism evidence="1">
    <name type="scientific">Candidatus Berkiella aquae</name>
    <dbReference type="NCBI Taxonomy" id="295108"/>
    <lineage>
        <taxon>Bacteria</taxon>
        <taxon>Pseudomonadati</taxon>
        <taxon>Pseudomonadota</taxon>
        <taxon>Gammaproteobacteria</taxon>
        <taxon>Candidatus Berkiellales</taxon>
        <taxon>Candidatus Berkiellaceae</taxon>
        <taxon>Candidatus Berkiella</taxon>
    </lineage>
</organism>
<keyword evidence="3" id="KW-1185">Reference proteome</keyword>
<sequence length="266" mass="30419">MDTMHQLGLLVDAARGHLRYAKHFTPFHLNFELVFIRHGETFGNCGQISSFGTIDKEMVATNIKNYAHRIYQGDVDEQINQLTELGKQQAINAANNIEQQFLNRGWEPDIIFHSPLARAKETGIPLIERYNLWHKYHVLNDSRELSFGSWDNRRICDLDDDDACHLFYKDQNALIKSSGFNGSGKYQVAESFCNLLVRAARVLQWLESNYTHKKIILFSHSMFGAACCILLGKGNFVENEDYLAFDGKKSDGTSYIMPHAEPLKLI</sequence>
<dbReference type="CDD" id="cd07040">
    <property type="entry name" value="HP"/>
    <property type="match status" value="1"/>
</dbReference>
<dbReference type="InterPro" id="IPR029033">
    <property type="entry name" value="His_PPase_superfam"/>
</dbReference>
<dbReference type="EMBL" id="LKAJ01000016">
    <property type="protein sequence ID" value="KRG19417.1"/>
    <property type="molecule type" value="Genomic_DNA"/>
</dbReference>
<dbReference type="Pfam" id="PF00300">
    <property type="entry name" value="His_Phos_1"/>
    <property type="match status" value="1"/>
</dbReference>
<accession>A0A0Q9YIC9</accession>
<dbReference type="GO" id="GO:0005737">
    <property type="term" value="C:cytoplasm"/>
    <property type="evidence" value="ECO:0007669"/>
    <property type="project" value="TreeGrafter"/>
</dbReference>
<reference evidence="2" key="3">
    <citation type="submission" date="2021-06" db="EMBL/GenBank/DDBJ databases">
        <title>Genomic Description and Analysis of Intracellular Bacteria, Candidatus Berkiella cookevillensis and Candidatus Berkiella aquae.</title>
        <authorList>
            <person name="Kidane D.T."/>
            <person name="Mehari Y.T."/>
            <person name="Rice F.C."/>
            <person name="Arivett B.A."/>
            <person name="Farone A.L."/>
            <person name="Berk S.G."/>
            <person name="Farone M.B."/>
        </authorList>
    </citation>
    <scope>NUCLEOTIDE SEQUENCE</scope>
    <source>
        <strain evidence="2">HT99</strain>
    </source>
</reference>
<dbReference type="InterPro" id="IPR050275">
    <property type="entry name" value="PGM_Phosphatase"/>
</dbReference>
<evidence type="ECO:0000313" key="2">
    <source>
        <dbReference type="EMBL" id="MCS5709853.1"/>
    </source>
</evidence>
<dbReference type="InterPro" id="IPR013078">
    <property type="entry name" value="His_Pase_superF_clade-1"/>
</dbReference>
<reference evidence="2" key="2">
    <citation type="journal article" date="2016" name="Genome Announc.">
        <title>Draft Genome Sequences of Two Novel Amoeba-Resistant Intranuclear Bacteria, 'Candidatus Berkiella cookevillensis' and 'Candidatus Berkiella aquae'.</title>
        <authorList>
            <person name="Mehari Y.T."/>
            <person name="Arivett B.A."/>
            <person name="Farone A.L."/>
            <person name="Gunderson J.H."/>
            <person name="Farone M.B."/>
        </authorList>
    </citation>
    <scope>NUCLEOTIDE SEQUENCE</scope>
    <source>
        <strain evidence="2">HT99</strain>
    </source>
</reference>
<comment type="caution">
    <text evidence="1">The sequence shown here is derived from an EMBL/GenBank/DDBJ whole genome shotgun (WGS) entry which is preliminary data.</text>
</comment>
<gene>
    <name evidence="2" type="ORF">HT99x_000275</name>
    <name evidence="1" type="ORF">HT99x_02791</name>
</gene>
<dbReference type="RefSeq" id="WP_075067390.1">
    <property type="nucleotide sequence ID" value="NZ_LKAJ02000001.1"/>
</dbReference>
<name>A0A0Q9YIC9_9GAMM</name>
<dbReference type="OrthoDB" id="9781415at2"/>
<dbReference type="SUPFAM" id="SSF53254">
    <property type="entry name" value="Phosphoglycerate mutase-like"/>
    <property type="match status" value="1"/>
</dbReference>
<dbReference type="AlphaFoldDB" id="A0A0Q9YIC9"/>
<proteinExistence type="predicted"/>
<reference evidence="1" key="1">
    <citation type="submission" date="2015-09" db="EMBL/GenBank/DDBJ databases">
        <title>Draft Genome Sequences of Two Novel Amoeba-resistant Intranuclear Bacteria, Candidatus Berkiella cookevillensis and Candidatus Berkiella aquae.</title>
        <authorList>
            <person name="Mehari Y.T."/>
            <person name="Arivett B.A."/>
            <person name="Farone A.L."/>
            <person name="Gunderson J.H."/>
            <person name="Farone M.B."/>
        </authorList>
    </citation>
    <scope>NUCLEOTIDE SEQUENCE [LARGE SCALE GENOMIC DNA]</scope>
    <source>
        <strain evidence="1">HT99</strain>
    </source>
</reference>
<dbReference type="Gene3D" id="3.40.50.1240">
    <property type="entry name" value="Phosphoglycerate mutase-like"/>
    <property type="match status" value="1"/>
</dbReference>
<dbReference type="EMBL" id="LKAJ02000001">
    <property type="protein sequence ID" value="MCS5709853.1"/>
    <property type="molecule type" value="Genomic_DNA"/>
</dbReference>
<dbReference type="PANTHER" id="PTHR48100:SF1">
    <property type="entry name" value="HISTIDINE PHOSPHATASE FAMILY PROTEIN-RELATED"/>
    <property type="match status" value="1"/>
</dbReference>
<dbReference type="GO" id="GO:0016791">
    <property type="term" value="F:phosphatase activity"/>
    <property type="evidence" value="ECO:0007669"/>
    <property type="project" value="TreeGrafter"/>
</dbReference>
<protein>
    <submittedName>
        <fullName evidence="1">Bifunctional RNase H/acid phosphatase</fullName>
    </submittedName>
    <submittedName>
        <fullName evidence="2">Histidine phosphatase family protein</fullName>
    </submittedName>
</protein>
<dbReference type="PANTHER" id="PTHR48100">
    <property type="entry name" value="BROAD-SPECIFICITY PHOSPHATASE YOR283W-RELATED"/>
    <property type="match status" value="1"/>
</dbReference>